<dbReference type="GO" id="GO:0004040">
    <property type="term" value="F:amidase activity"/>
    <property type="evidence" value="ECO:0007669"/>
    <property type="project" value="InterPro"/>
</dbReference>
<dbReference type="Proteomes" id="UP000179797">
    <property type="component" value="Unassembled WGS sequence"/>
</dbReference>
<sequence length="214" mass="24595">MRKFLIIISILALPFGNLELAFASSNNSIVSVKDTDQIKRENYIRLLYKSFDPICRKYGINTKVAISQAIAEQGWNLRKDFRIFNIASSNPSRSKLVYDNGEQRFRRYRIYSSLEQAVEDYCKVLTSYHTYRNNGLFDTFDANEQIQAISNGGYATNPKYLQLVSSVMDRFVAPVVDELREEEAIARRSEELQQVASVSSVEAQHIRFCMPSGY</sequence>
<evidence type="ECO:0000313" key="4">
    <source>
        <dbReference type="EMBL" id="OHX67690.1"/>
    </source>
</evidence>
<reference evidence="4 5" key="1">
    <citation type="journal article" date="2012" name="Int. J. Syst. Evol. Microbiol.">
        <title>Flammeovirga pacifica sp. nov., isolated from deep-sea sediment.</title>
        <authorList>
            <person name="Xu H."/>
            <person name="Fu Y."/>
            <person name="Yang N."/>
            <person name="Ding Z."/>
            <person name="Lai Q."/>
            <person name="Zeng R."/>
        </authorList>
    </citation>
    <scope>NUCLEOTIDE SEQUENCE [LARGE SCALE GENOMIC DNA]</scope>
    <source>
        <strain evidence="5">DSM 24597 / LMG 26175 / WPAGA1</strain>
    </source>
</reference>
<dbReference type="RefSeq" id="WP_044228293.1">
    <property type="nucleotide sequence ID" value="NZ_JRYR02000001.1"/>
</dbReference>
<evidence type="ECO:0000256" key="2">
    <source>
        <dbReference type="SAM" id="SignalP"/>
    </source>
</evidence>
<dbReference type="Gene3D" id="2.10.70.40">
    <property type="entry name" value="peptidoglycan hydrolase"/>
    <property type="match status" value="1"/>
</dbReference>
<feature type="chain" id="PRO_5010342138" description="Mannosyl-glycoprotein endo-beta-N-acetylglucosamidase-like domain-containing protein" evidence="2">
    <location>
        <begin position="24"/>
        <end position="214"/>
    </location>
</feature>
<proteinExistence type="predicted"/>
<protein>
    <recommendedName>
        <fullName evidence="3">Mannosyl-glycoprotein endo-beta-N-acetylglucosamidase-like domain-containing protein</fullName>
    </recommendedName>
</protein>
<keyword evidence="5" id="KW-1185">Reference proteome</keyword>
<dbReference type="OrthoDB" id="977752at2"/>
<evidence type="ECO:0000259" key="3">
    <source>
        <dbReference type="Pfam" id="PF01832"/>
    </source>
</evidence>
<feature type="signal peptide" evidence="2">
    <location>
        <begin position="1"/>
        <end position="23"/>
    </location>
</feature>
<feature type="domain" description="Mannosyl-glycoprotein endo-beta-N-acetylglucosamidase-like" evidence="3">
    <location>
        <begin position="51"/>
        <end position="170"/>
    </location>
</feature>
<evidence type="ECO:0000313" key="5">
    <source>
        <dbReference type="Proteomes" id="UP000179797"/>
    </source>
</evidence>
<name>A0A1S1Z341_FLAPC</name>
<keyword evidence="1" id="KW-0378">Hydrolase</keyword>
<dbReference type="EMBL" id="JRYR02000001">
    <property type="protein sequence ID" value="OHX67690.1"/>
    <property type="molecule type" value="Genomic_DNA"/>
</dbReference>
<dbReference type="InterPro" id="IPR002901">
    <property type="entry name" value="MGlyc_endo_b_GlcNAc-like_dom"/>
</dbReference>
<dbReference type="Gene3D" id="1.10.530.10">
    <property type="match status" value="1"/>
</dbReference>
<dbReference type="AlphaFoldDB" id="A0A1S1Z341"/>
<dbReference type="PANTHER" id="PTHR33308:SF9">
    <property type="entry name" value="PEPTIDOGLYCAN HYDROLASE FLGJ"/>
    <property type="match status" value="1"/>
</dbReference>
<dbReference type="STRING" id="915059.NH26_15690"/>
<dbReference type="Pfam" id="PF01832">
    <property type="entry name" value="Glucosaminidase"/>
    <property type="match status" value="1"/>
</dbReference>
<evidence type="ECO:0000256" key="1">
    <source>
        <dbReference type="ARBA" id="ARBA00022801"/>
    </source>
</evidence>
<dbReference type="InterPro" id="IPR051056">
    <property type="entry name" value="Glycosyl_Hydrolase_73"/>
</dbReference>
<keyword evidence="2" id="KW-0732">Signal</keyword>
<dbReference type="PANTHER" id="PTHR33308">
    <property type="entry name" value="PEPTIDOGLYCAN HYDROLASE FLGJ"/>
    <property type="match status" value="1"/>
</dbReference>
<gene>
    <name evidence="4" type="ORF">NH26_15690</name>
</gene>
<organism evidence="4 5">
    <name type="scientific">Flammeovirga pacifica</name>
    <dbReference type="NCBI Taxonomy" id="915059"/>
    <lineage>
        <taxon>Bacteria</taxon>
        <taxon>Pseudomonadati</taxon>
        <taxon>Bacteroidota</taxon>
        <taxon>Cytophagia</taxon>
        <taxon>Cytophagales</taxon>
        <taxon>Flammeovirgaceae</taxon>
        <taxon>Flammeovirga</taxon>
    </lineage>
</organism>
<comment type="caution">
    <text evidence="4">The sequence shown here is derived from an EMBL/GenBank/DDBJ whole genome shotgun (WGS) entry which is preliminary data.</text>
</comment>
<accession>A0A1S1Z341</accession>